<evidence type="ECO:0000259" key="2">
    <source>
        <dbReference type="Pfam" id="PF00881"/>
    </source>
</evidence>
<evidence type="ECO:0000313" key="4">
    <source>
        <dbReference type="EMBL" id="MFC4535790.1"/>
    </source>
</evidence>
<dbReference type="InterPro" id="IPR052544">
    <property type="entry name" value="Bacteriocin_Proc_Enz"/>
</dbReference>
<dbReference type="InterPro" id="IPR020051">
    <property type="entry name" value="SagB-type_dehydrogenase"/>
</dbReference>
<evidence type="ECO:0000256" key="1">
    <source>
        <dbReference type="SAM" id="MobiDB-lite"/>
    </source>
</evidence>
<accession>A0ABV9CR58</accession>
<dbReference type="EMBL" id="JBHSFP010000035">
    <property type="protein sequence ID" value="MFC4535790.1"/>
    <property type="molecule type" value="Genomic_DNA"/>
</dbReference>
<dbReference type="PANTHER" id="PTHR43745">
    <property type="entry name" value="NITROREDUCTASE MJ1384-RELATED"/>
    <property type="match status" value="1"/>
</dbReference>
<organism evidence="4 5">
    <name type="scientific">Sphaerisporangium dianthi</name>
    <dbReference type="NCBI Taxonomy" id="1436120"/>
    <lineage>
        <taxon>Bacteria</taxon>
        <taxon>Bacillati</taxon>
        <taxon>Actinomycetota</taxon>
        <taxon>Actinomycetes</taxon>
        <taxon>Streptosporangiales</taxon>
        <taxon>Streptosporangiaceae</taxon>
        <taxon>Sphaerisporangium</taxon>
    </lineage>
</organism>
<dbReference type="PANTHER" id="PTHR43745:SF2">
    <property type="entry name" value="NITROREDUCTASE MJ1384-RELATED"/>
    <property type="match status" value="1"/>
</dbReference>
<dbReference type="RefSeq" id="WP_380849035.1">
    <property type="nucleotide sequence ID" value="NZ_JBHSFP010000035.1"/>
</dbReference>
<feature type="domain" description="Cyanobactin oxidase ThcOx second" evidence="3">
    <location>
        <begin position="126"/>
        <end position="246"/>
    </location>
</feature>
<sequence>MCPPQDEETASARRFLLWSLREDVHVEADDGKDAVILHHRWGDESVPHPAPRVVEALRRMSLGPISLENAIDDPADRAELDRLLLRLQHLVVRSLGLDQERPLISVVPQSRRARFQPALLSPVRAVRMSRFAMLRAEDGAYCLESPLSLHRVVFHRAEAMWLIGALSRATTPDAALSGLPPSVPGAEALAYLVATGMVVQAKPAERAERGRPAGPPVFAEDSDPALVTWLPQDLMFHARSTLGRHDRDFGATYPMGERWAVEPVTKPATDGGHVTLPRPCWDRLIAADPPLTAAIEGHRPTYAFGGEPLTDRQLGEVLYRTARVRSLVGSPASPGGADGGLASERPYASTGSAYELELYTAVNGCAGIRDGMYHYDPLEHRLEPIDVDAADLRELIDRGRLSAGLATVPPVLILVTARFRRVSWKYTGPGYALILKNAGALTQTLYLVSAAMGLAGCALGAADIEATARALGTDWRTESCVSGFALGHRDEEPPGPPPGRRPANDPAWSDLAAELLRETAG</sequence>
<dbReference type="InterPro" id="IPR029479">
    <property type="entry name" value="Nitroreductase"/>
</dbReference>
<dbReference type="Proteomes" id="UP001596004">
    <property type="component" value="Unassembled WGS sequence"/>
</dbReference>
<comment type="caution">
    <text evidence="4">The sequence shown here is derived from an EMBL/GenBank/DDBJ whole genome shotgun (WGS) entry which is preliminary data.</text>
</comment>
<dbReference type="CDD" id="cd02142">
    <property type="entry name" value="McbC_SagB-like_oxidoreductase"/>
    <property type="match status" value="1"/>
</dbReference>
<gene>
    <name evidence="4" type="ORF">ACFO60_33925</name>
</gene>
<proteinExistence type="predicted"/>
<dbReference type="SUPFAM" id="SSF55469">
    <property type="entry name" value="FMN-dependent nitroreductase-like"/>
    <property type="match status" value="1"/>
</dbReference>
<dbReference type="InterPro" id="IPR054488">
    <property type="entry name" value="ThcOx_dom2"/>
</dbReference>
<dbReference type="InterPro" id="IPR000415">
    <property type="entry name" value="Nitroreductase-like"/>
</dbReference>
<protein>
    <submittedName>
        <fullName evidence="4">SagB family peptide dehydrogenase</fullName>
    </submittedName>
</protein>
<name>A0ABV9CR58_9ACTN</name>
<feature type="domain" description="Nitroreductase" evidence="2">
    <location>
        <begin position="296"/>
        <end position="488"/>
    </location>
</feature>
<evidence type="ECO:0000313" key="5">
    <source>
        <dbReference type="Proteomes" id="UP001596004"/>
    </source>
</evidence>
<dbReference type="NCBIfam" id="TIGR03605">
    <property type="entry name" value="antibiot_sagB"/>
    <property type="match status" value="1"/>
</dbReference>
<feature type="region of interest" description="Disordered" evidence="1">
    <location>
        <begin position="487"/>
        <end position="506"/>
    </location>
</feature>
<dbReference type="Gene3D" id="3.40.109.10">
    <property type="entry name" value="NADH Oxidase"/>
    <property type="match status" value="1"/>
</dbReference>
<reference evidence="5" key="1">
    <citation type="journal article" date="2019" name="Int. J. Syst. Evol. Microbiol.">
        <title>The Global Catalogue of Microorganisms (GCM) 10K type strain sequencing project: providing services to taxonomists for standard genome sequencing and annotation.</title>
        <authorList>
            <consortium name="The Broad Institute Genomics Platform"/>
            <consortium name="The Broad Institute Genome Sequencing Center for Infectious Disease"/>
            <person name="Wu L."/>
            <person name="Ma J."/>
        </authorList>
    </citation>
    <scope>NUCLEOTIDE SEQUENCE [LARGE SCALE GENOMIC DNA]</scope>
    <source>
        <strain evidence="5">CGMCC 4.7132</strain>
    </source>
</reference>
<evidence type="ECO:0000259" key="3">
    <source>
        <dbReference type="Pfam" id="PF22767"/>
    </source>
</evidence>
<dbReference type="Pfam" id="PF22767">
    <property type="entry name" value="ThcOx"/>
    <property type="match status" value="1"/>
</dbReference>
<keyword evidence="5" id="KW-1185">Reference proteome</keyword>
<dbReference type="Pfam" id="PF00881">
    <property type="entry name" value="Nitroreductase"/>
    <property type="match status" value="1"/>
</dbReference>